<reference evidence="1 2" key="1">
    <citation type="submission" date="2021-03" db="EMBL/GenBank/DDBJ databases">
        <title>Genomic Encyclopedia of Type Strains, Phase IV (KMG-IV): sequencing the most valuable type-strain genomes for metagenomic binning, comparative biology and taxonomic classification.</title>
        <authorList>
            <person name="Goeker M."/>
        </authorList>
    </citation>
    <scope>NUCLEOTIDE SEQUENCE [LARGE SCALE GENOMIC DNA]</scope>
    <source>
        <strain evidence="1 2">DSM 26806</strain>
    </source>
</reference>
<accession>A0ABS4JF77</accession>
<sequence>MLIKQALYTREFQVEVLKQGFMEPNDIDFEKHKKLIFWGIKALADKKRTTTLEEAHGRFIVMDMILGWIGALTPKQLMTLFPVTKDFDGNRYGIKDYFFTLNVCETHGFDQKIGDAFDFIWDYCNHDISDFLIGFLTVTSSIRKFEGQQGLVEEYAAENGIKTYQMKEMNGSTILIENLVITKEGKVL</sequence>
<gene>
    <name evidence="1" type="ORF">J2Z69_000739</name>
</gene>
<organism evidence="1 2">
    <name type="scientific">Paenibacillus shirakamiensis</name>
    <dbReference type="NCBI Taxonomy" id="1265935"/>
    <lineage>
        <taxon>Bacteria</taxon>
        <taxon>Bacillati</taxon>
        <taxon>Bacillota</taxon>
        <taxon>Bacilli</taxon>
        <taxon>Bacillales</taxon>
        <taxon>Paenibacillaceae</taxon>
        <taxon>Paenibacillus</taxon>
    </lineage>
</organism>
<proteinExistence type="predicted"/>
<keyword evidence="2" id="KW-1185">Reference proteome</keyword>
<name>A0ABS4JF77_9BACL</name>
<evidence type="ECO:0000313" key="2">
    <source>
        <dbReference type="Proteomes" id="UP001519288"/>
    </source>
</evidence>
<dbReference type="EMBL" id="JAGGLD010000001">
    <property type="protein sequence ID" value="MBP1999720.1"/>
    <property type="molecule type" value="Genomic_DNA"/>
</dbReference>
<evidence type="ECO:0000313" key="1">
    <source>
        <dbReference type="EMBL" id="MBP1999720.1"/>
    </source>
</evidence>
<comment type="caution">
    <text evidence="1">The sequence shown here is derived from an EMBL/GenBank/DDBJ whole genome shotgun (WGS) entry which is preliminary data.</text>
</comment>
<dbReference type="Proteomes" id="UP001519288">
    <property type="component" value="Unassembled WGS sequence"/>
</dbReference>
<dbReference type="RefSeq" id="WP_209859214.1">
    <property type="nucleotide sequence ID" value="NZ_JAGGLD010000001.1"/>
</dbReference>
<protein>
    <submittedName>
        <fullName evidence="1">Uncharacterized protein</fullName>
    </submittedName>
</protein>